<dbReference type="GO" id="GO:0000976">
    <property type="term" value="F:transcription cis-regulatory region binding"/>
    <property type="evidence" value="ECO:0007669"/>
    <property type="project" value="TreeGrafter"/>
</dbReference>
<protein>
    <submittedName>
        <fullName evidence="6">TetR/AcrR family transcriptional regulator</fullName>
    </submittedName>
</protein>
<evidence type="ECO:0000256" key="2">
    <source>
        <dbReference type="ARBA" id="ARBA00023125"/>
    </source>
</evidence>
<dbReference type="Pfam" id="PF21935">
    <property type="entry name" value="TetR_C_45"/>
    <property type="match status" value="1"/>
</dbReference>
<dbReference type="Proteomes" id="UP000309033">
    <property type="component" value="Unassembled WGS sequence"/>
</dbReference>
<dbReference type="EMBL" id="VANP01000008">
    <property type="protein sequence ID" value="TLP57036.1"/>
    <property type="molecule type" value="Genomic_DNA"/>
</dbReference>
<dbReference type="Gene3D" id="1.10.357.10">
    <property type="entry name" value="Tetracycline Repressor, domain 2"/>
    <property type="match status" value="1"/>
</dbReference>
<dbReference type="PANTHER" id="PTHR30055">
    <property type="entry name" value="HTH-TYPE TRANSCRIPTIONAL REGULATOR RUTR"/>
    <property type="match status" value="1"/>
</dbReference>
<feature type="domain" description="HTH tetR-type" evidence="5">
    <location>
        <begin position="50"/>
        <end position="110"/>
    </location>
</feature>
<feature type="DNA-binding region" description="H-T-H motif" evidence="4">
    <location>
        <begin position="73"/>
        <end position="92"/>
    </location>
</feature>
<accession>A0A5R8YWB5</accession>
<dbReference type="InterPro" id="IPR047923">
    <property type="entry name" value="ArpA-like"/>
</dbReference>
<proteinExistence type="predicted"/>
<dbReference type="Pfam" id="PF00440">
    <property type="entry name" value="TetR_N"/>
    <property type="match status" value="1"/>
</dbReference>
<dbReference type="PROSITE" id="PS50977">
    <property type="entry name" value="HTH_TETR_2"/>
    <property type="match status" value="1"/>
</dbReference>
<evidence type="ECO:0000256" key="4">
    <source>
        <dbReference type="PROSITE-ProRule" id="PRU00335"/>
    </source>
</evidence>
<evidence type="ECO:0000313" key="7">
    <source>
        <dbReference type="Proteomes" id="UP000309033"/>
    </source>
</evidence>
<evidence type="ECO:0000256" key="3">
    <source>
        <dbReference type="ARBA" id="ARBA00023163"/>
    </source>
</evidence>
<dbReference type="OrthoDB" id="3237195at2"/>
<keyword evidence="3" id="KW-0804">Transcription</keyword>
<reference evidence="6" key="1">
    <citation type="submission" date="2019-05" db="EMBL/GenBank/DDBJ databases">
        <title>Isolation, diversity and antifungal activity of Actinobacteria from wheat.</title>
        <authorList>
            <person name="Yu B."/>
        </authorList>
    </citation>
    <scope>NUCLEOTIDE SEQUENCE [LARGE SCALE GENOMIC DNA]</scope>
    <source>
        <strain evidence="6">NEAU-HEGS1-5</strain>
    </source>
</reference>
<keyword evidence="1" id="KW-0805">Transcription regulation</keyword>
<dbReference type="InterPro" id="IPR036271">
    <property type="entry name" value="Tet_transcr_reg_TetR-rel_C_sf"/>
</dbReference>
<dbReference type="AlphaFoldDB" id="A0A5R8YWB5"/>
<dbReference type="InterPro" id="IPR009057">
    <property type="entry name" value="Homeodomain-like_sf"/>
</dbReference>
<dbReference type="PRINTS" id="PR00455">
    <property type="entry name" value="HTHTETR"/>
</dbReference>
<dbReference type="InterPro" id="IPR001647">
    <property type="entry name" value="HTH_TetR"/>
</dbReference>
<dbReference type="SUPFAM" id="SSF48498">
    <property type="entry name" value="Tetracyclin repressor-like, C-terminal domain"/>
    <property type="match status" value="1"/>
</dbReference>
<comment type="caution">
    <text evidence="6">The sequence shown here is derived from an EMBL/GenBank/DDBJ whole genome shotgun (WGS) entry which is preliminary data.</text>
</comment>
<gene>
    <name evidence="6" type="ORF">FED44_21735</name>
</gene>
<evidence type="ECO:0000256" key="1">
    <source>
        <dbReference type="ARBA" id="ARBA00023015"/>
    </source>
</evidence>
<keyword evidence="7" id="KW-1185">Reference proteome</keyword>
<organism evidence="6 7">
    <name type="scientific">Microbispora triticiradicis</name>
    <dbReference type="NCBI Taxonomy" id="2200763"/>
    <lineage>
        <taxon>Bacteria</taxon>
        <taxon>Bacillati</taxon>
        <taxon>Actinomycetota</taxon>
        <taxon>Actinomycetes</taxon>
        <taxon>Streptosporangiales</taxon>
        <taxon>Streptosporangiaceae</taxon>
        <taxon>Microbispora</taxon>
    </lineage>
</organism>
<evidence type="ECO:0000259" key="5">
    <source>
        <dbReference type="PROSITE" id="PS50977"/>
    </source>
</evidence>
<dbReference type="InterPro" id="IPR054126">
    <property type="entry name" value="CprB_TetR_C"/>
</dbReference>
<dbReference type="GO" id="GO:0003700">
    <property type="term" value="F:DNA-binding transcription factor activity"/>
    <property type="evidence" value="ECO:0007669"/>
    <property type="project" value="TreeGrafter"/>
</dbReference>
<keyword evidence="2 4" id="KW-0238">DNA-binding</keyword>
<dbReference type="PANTHER" id="PTHR30055:SF234">
    <property type="entry name" value="HTH-TYPE TRANSCRIPTIONAL REGULATOR BETI"/>
    <property type="match status" value="1"/>
</dbReference>
<sequence length="239" mass="26512">MNRGETYLGGGTLRGSPTERITRVSKIGTPRTTITHRAQPRNAPQQARAAQTRAQVLASAAELFADRGYPHTSIDHIAKQVGMTKGAVYFHFRDKKDIAAEIVRELYNRWRVRIDEAQAMGLPPMETVEALLKNAADKFFEDDIVKAGARIQAERSLSDTTLPEPYVEWIATLSTLLAKASGAGQLREGMDPESAAYMLVSAFFGLQHVCDVLNQRADLPRRWEEMSRLLFASIAASPQ</sequence>
<dbReference type="SUPFAM" id="SSF46689">
    <property type="entry name" value="Homeodomain-like"/>
    <property type="match status" value="1"/>
</dbReference>
<dbReference type="InterPro" id="IPR050109">
    <property type="entry name" value="HTH-type_TetR-like_transc_reg"/>
</dbReference>
<name>A0A5R8YWB5_9ACTN</name>
<evidence type="ECO:0000313" key="6">
    <source>
        <dbReference type="EMBL" id="TLP57036.1"/>
    </source>
</evidence>
<dbReference type="NCBIfam" id="NF041196">
    <property type="entry name" value="ScbR_bind_reg"/>
    <property type="match status" value="1"/>
</dbReference>